<dbReference type="Pfam" id="PF00535">
    <property type="entry name" value="Glycos_transf_2"/>
    <property type="match status" value="1"/>
</dbReference>
<organism evidence="2 3">
    <name type="scientific">Polaribacter butkevichii</name>
    <dbReference type="NCBI Taxonomy" id="218490"/>
    <lineage>
        <taxon>Bacteria</taxon>
        <taxon>Pseudomonadati</taxon>
        <taxon>Bacteroidota</taxon>
        <taxon>Flavobacteriia</taxon>
        <taxon>Flavobacteriales</taxon>
        <taxon>Flavobacteriaceae</taxon>
    </lineage>
</organism>
<accession>A0A2P6CEI7</accession>
<evidence type="ECO:0000313" key="3">
    <source>
        <dbReference type="Proteomes" id="UP000247345"/>
    </source>
</evidence>
<dbReference type="CDD" id="cd00761">
    <property type="entry name" value="Glyco_tranf_GTA_type"/>
    <property type="match status" value="1"/>
</dbReference>
<dbReference type="GO" id="GO:0016758">
    <property type="term" value="F:hexosyltransferase activity"/>
    <property type="evidence" value="ECO:0007669"/>
    <property type="project" value="UniProtKB-ARBA"/>
</dbReference>
<protein>
    <recommendedName>
        <fullName evidence="1">Glycosyltransferase 2-like domain-containing protein</fullName>
    </recommendedName>
</protein>
<feature type="non-terminal residue" evidence="2">
    <location>
        <position position="268"/>
    </location>
</feature>
<reference evidence="2 3" key="1">
    <citation type="submission" date="2016-12" db="EMBL/GenBank/DDBJ databases">
        <title>Trade-off between light-utilization and light-protection in marine flavobacteria.</title>
        <authorList>
            <person name="Kumagai Y."/>
            <person name="Yoshizawa S."/>
            <person name="Kogure K."/>
            <person name="Iwasaki W."/>
        </authorList>
    </citation>
    <scope>NUCLEOTIDE SEQUENCE [LARGE SCALE GENOMIC DNA]</scope>
    <source>
        <strain evidence="2 3">KCTC 12100</strain>
    </source>
</reference>
<evidence type="ECO:0000259" key="1">
    <source>
        <dbReference type="Pfam" id="PF00535"/>
    </source>
</evidence>
<comment type="caution">
    <text evidence="2">The sequence shown here is derived from an EMBL/GenBank/DDBJ whole genome shotgun (WGS) entry which is preliminary data.</text>
</comment>
<feature type="domain" description="Glycosyltransferase 2-like" evidence="1">
    <location>
        <begin position="7"/>
        <end position="147"/>
    </location>
</feature>
<dbReference type="OrthoDB" id="597270at2"/>
<dbReference type="RefSeq" id="WP_105048986.1">
    <property type="nucleotide sequence ID" value="NZ_MSCK01000001.1"/>
</dbReference>
<dbReference type="PANTHER" id="PTHR22916:SF3">
    <property type="entry name" value="UDP-GLCNAC:BETAGAL BETA-1,3-N-ACETYLGLUCOSAMINYLTRANSFERASE-LIKE PROTEIN 1"/>
    <property type="match status" value="1"/>
</dbReference>
<dbReference type="Proteomes" id="UP000247345">
    <property type="component" value="Unassembled WGS sequence"/>
</dbReference>
<name>A0A2P6CEI7_9FLAO</name>
<dbReference type="InterPro" id="IPR001173">
    <property type="entry name" value="Glyco_trans_2-like"/>
</dbReference>
<dbReference type="EMBL" id="MSCK01000001">
    <property type="protein sequence ID" value="PQJ73321.1"/>
    <property type="molecule type" value="Genomic_DNA"/>
</dbReference>
<evidence type="ECO:0000313" key="2">
    <source>
        <dbReference type="EMBL" id="PQJ73321.1"/>
    </source>
</evidence>
<dbReference type="Gene3D" id="3.90.550.10">
    <property type="entry name" value="Spore Coat Polysaccharide Biosynthesis Protein SpsA, Chain A"/>
    <property type="match status" value="1"/>
</dbReference>
<gene>
    <name evidence="2" type="ORF">BTO14_08625</name>
</gene>
<dbReference type="SUPFAM" id="SSF53448">
    <property type="entry name" value="Nucleotide-diphospho-sugar transferases"/>
    <property type="match status" value="1"/>
</dbReference>
<dbReference type="AlphaFoldDB" id="A0A2P6CEI7"/>
<proteinExistence type="predicted"/>
<dbReference type="InterPro" id="IPR029044">
    <property type="entry name" value="Nucleotide-diphossugar_trans"/>
</dbReference>
<dbReference type="PANTHER" id="PTHR22916">
    <property type="entry name" value="GLYCOSYLTRANSFERASE"/>
    <property type="match status" value="1"/>
</dbReference>
<sequence>MNNPLVSIIIPTYNRAHLITETLDSIVAQTYTNWECIVVDDGSTDNTLAVLDEYLQKDNRFQYYKRPNDSIKGANACRNYGFKVSKGEYINWFDSDDLMHREHLEKKVTCFIKNKKNDFVICKSQNFDDKIDEKGWKSNMLMTGDLFENYISGKTTILMVSPMWRKSLLLKYNLFDETIKQNQDLELYSRIIDKEQSIDFIDEVLIYVRENNESITVKNNKRQYHIASFLEVKRRILILDSSLKNKEISKIILIQILKVFRYLIKQRE</sequence>
<keyword evidence="3" id="KW-1185">Reference proteome</keyword>